<reference evidence="1" key="2">
    <citation type="submission" date="2020-08" db="EMBL/GenBank/DDBJ databases">
        <title>Plant Genome Project.</title>
        <authorList>
            <person name="Zhang R.-G."/>
        </authorList>
    </citation>
    <scope>NUCLEOTIDE SEQUENCE</scope>
    <source>
        <strain evidence="1">Huo1</strain>
        <tissue evidence="1">Leaf</tissue>
    </source>
</reference>
<evidence type="ECO:0000313" key="2">
    <source>
        <dbReference type="Proteomes" id="UP000298416"/>
    </source>
</evidence>
<dbReference type="SUPFAM" id="SSF117281">
    <property type="entry name" value="Kelch motif"/>
    <property type="match status" value="1"/>
</dbReference>
<comment type="caution">
    <text evidence="1">The sequence shown here is derived from an EMBL/GenBank/DDBJ whole genome shotgun (WGS) entry which is preliminary data.</text>
</comment>
<proteinExistence type="predicted"/>
<name>A0A8X8ZSZ2_SALSN</name>
<reference evidence="1" key="1">
    <citation type="submission" date="2018-01" db="EMBL/GenBank/DDBJ databases">
        <authorList>
            <person name="Mao J.F."/>
        </authorList>
    </citation>
    <scope>NUCLEOTIDE SEQUENCE</scope>
    <source>
        <strain evidence="1">Huo1</strain>
        <tissue evidence="1">Leaf</tissue>
    </source>
</reference>
<dbReference type="Proteomes" id="UP000298416">
    <property type="component" value="Unassembled WGS sequence"/>
</dbReference>
<dbReference type="EMBL" id="PNBA02000008">
    <property type="protein sequence ID" value="KAG6415783.1"/>
    <property type="molecule type" value="Genomic_DNA"/>
</dbReference>
<sequence>MNIELCKPVLLQLRDGRVFICAGTAELECWAELYDPVKGVFGRRILSDAIGYPFPSSCFQWTDQQVMIYYHSWVYDKQEFYHLSIRALGGEDKEHNKPSLLLYNMVEKTWDVFADNLLAPLYQMRRRNLVYVGGDILFIIDYATCWFVYDLSSKKEVEKIKLDIECDPYDAGEVVLEAFYAGTNVMESASWVFYLFLNNTHDHHNALRYAKVGVVQAKGGDYVATLLMSGVLRVGLYSDIYM</sequence>
<evidence type="ECO:0000313" key="1">
    <source>
        <dbReference type="EMBL" id="KAG6415783.1"/>
    </source>
</evidence>
<protein>
    <submittedName>
        <fullName evidence="1">Uncharacterized protein</fullName>
    </submittedName>
</protein>
<dbReference type="InterPro" id="IPR015915">
    <property type="entry name" value="Kelch-typ_b-propeller"/>
</dbReference>
<organism evidence="1">
    <name type="scientific">Salvia splendens</name>
    <name type="common">Scarlet sage</name>
    <dbReference type="NCBI Taxonomy" id="180675"/>
    <lineage>
        <taxon>Eukaryota</taxon>
        <taxon>Viridiplantae</taxon>
        <taxon>Streptophyta</taxon>
        <taxon>Embryophyta</taxon>
        <taxon>Tracheophyta</taxon>
        <taxon>Spermatophyta</taxon>
        <taxon>Magnoliopsida</taxon>
        <taxon>eudicotyledons</taxon>
        <taxon>Gunneridae</taxon>
        <taxon>Pentapetalae</taxon>
        <taxon>asterids</taxon>
        <taxon>lamiids</taxon>
        <taxon>Lamiales</taxon>
        <taxon>Lamiaceae</taxon>
        <taxon>Nepetoideae</taxon>
        <taxon>Mentheae</taxon>
        <taxon>Salviinae</taxon>
        <taxon>Salvia</taxon>
        <taxon>Salvia subgen. Calosphace</taxon>
        <taxon>core Calosphace</taxon>
    </lineage>
</organism>
<keyword evidence="2" id="KW-1185">Reference proteome</keyword>
<dbReference type="AlphaFoldDB" id="A0A8X8ZSZ2"/>
<gene>
    <name evidence="1" type="ORF">SASPL_123201</name>
</gene>
<accession>A0A8X8ZSZ2</accession>